<evidence type="ECO:0000256" key="7">
    <source>
        <dbReference type="HAMAP-Rule" id="MF_01615"/>
    </source>
</evidence>
<dbReference type="GO" id="GO:0036381">
    <property type="term" value="F:pyridoxal 5'-phosphate synthase (glutamine hydrolysing) activity"/>
    <property type="evidence" value="ECO:0007669"/>
    <property type="project" value="UniProtKB-UniRule"/>
</dbReference>
<dbReference type="InterPro" id="IPR029062">
    <property type="entry name" value="Class_I_gatase-like"/>
</dbReference>
<keyword evidence="5 7" id="KW-0456">Lyase</keyword>
<feature type="active site" description="Nucleophile" evidence="7 8">
    <location>
        <position position="84"/>
    </location>
</feature>
<evidence type="ECO:0000313" key="11">
    <source>
        <dbReference type="Proteomes" id="UP000423396"/>
    </source>
</evidence>
<evidence type="ECO:0000256" key="8">
    <source>
        <dbReference type="PIRSR" id="PIRSR005639-1"/>
    </source>
</evidence>
<comment type="catalytic activity">
    <reaction evidence="7">
        <text>aldehydo-D-ribose 5-phosphate + D-glyceraldehyde 3-phosphate + L-glutamine = pyridoxal 5'-phosphate + L-glutamate + phosphate + 3 H2O + H(+)</text>
        <dbReference type="Rhea" id="RHEA:31507"/>
        <dbReference type="ChEBI" id="CHEBI:15377"/>
        <dbReference type="ChEBI" id="CHEBI:15378"/>
        <dbReference type="ChEBI" id="CHEBI:29985"/>
        <dbReference type="ChEBI" id="CHEBI:43474"/>
        <dbReference type="ChEBI" id="CHEBI:58273"/>
        <dbReference type="ChEBI" id="CHEBI:58359"/>
        <dbReference type="ChEBI" id="CHEBI:59776"/>
        <dbReference type="ChEBI" id="CHEBI:597326"/>
        <dbReference type="EC" id="4.3.3.6"/>
    </reaction>
</comment>
<evidence type="ECO:0000256" key="9">
    <source>
        <dbReference type="PIRSR" id="PIRSR005639-2"/>
    </source>
</evidence>
<name>A0A650CNJ9_9CREN</name>
<evidence type="ECO:0000256" key="4">
    <source>
        <dbReference type="ARBA" id="ARBA00022962"/>
    </source>
</evidence>
<dbReference type="Proteomes" id="UP000423396">
    <property type="component" value="Chromosome"/>
</dbReference>
<dbReference type="FunFam" id="3.40.50.880:FF:000041">
    <property type="entry name" value="Glutamine amidotransferase subunit pdxT, putative"/>
    <property type="match status" value="1"/>
</dbReference>
<dbReference type="AlphaFoldDB" id="A0A650CNJ9"/>
<gene>
    <name evidence="7 10" type="primary">pdxT</name>
    <name evidence="10" type="ORF">D1868_05155</name>
</gene>
<dbReference type="EC" id="3.5.1.2" evidence="7"/>
<dbReference type="PROSITE" id="PS51273">
    <property type="entry name" value="GATASE_TYPE_1"/>
    <property type="match status" value="1"/>
</dbReference>
<feature type="binding site" evidence="7 9">
    <location>
        <begin position="52"/>
        <end position="54"/>
    </location>
    <ligand>
        <name>L-glutamine</name>
        <dbReference type="ChEBI" id="CHEBI:58359"/>
    </ligand>
</feature>
<dbReference type="InterPro" id="IPR002161">
    <property type="entry name" value="PdxT/SNO"/>
</dbReference>
<accession>A0A650CNJ9</accession>
<keyword evidence="4 7" id="KW-0315">Glutamine amidotransferase</keyword>
<evidence type="ECO:0000256" key="3">
    <source>
        <dbReference type="ARBA" id="ARBA00022898"/>
    </source>
</evidence>
<dbReference type="PROSITE" id="PS01236">
    <property type="entry name" value="PDXT_SNO_1"/>
    <property type="match status" value="1"/>
</dbReference>
<dbReference type="HAMAP" id="MF_01615">
    <property type="entry name" value="PdxT"/>
    <property type="match status" value="1"/>
</dbReference>
<dbReference type="SUPFAM" id="SSF52317">
    <property type="entry name" value="Class I glutamine amidotransferase-like"/>
    <property type="match status" value="1"/>
</dbReference>
<dbReference type="PIRSF" id="PIRSF005639">
    <property type="entry name" value="Glut_amidoT_SNO"/>
    <property type="match status" value="1"/>
</dbReference>
<evidence type="ECO:0000313" key="10">
    <source>
        <dbReference type="EMBL" id="QGR19431.1"/>
    </source>
</evidence>
<comment type="similarity">
    <text evidence="1 7">Belongs to the glutaminase PdxT/SNO family.</text>
</comment>
<comment type="function">
    <text evidence="7">Catalyzes the hydrolysis of glutamine to glutamate and ammonia as part of the biosynthesis of pyridoxal 5'-phosphate. The resulting ammonia molecule is channeled to the active site of PdxS.</text>
</comment>
<dbReference type="PROSITE" id="PS51130">
    <property type="entry name" value="PDXT_SNO_2"/>
    <property type="match status" value="1"/>
</dbReference>
<dbReference type="Pfam" id="PF01174">
    <property type="entry name" value="SNO"/>
    <property type="match status" value="1"/>
</dbReference>
<dbReference type="Gene3D" id="3.40.50.880">
    <property type="match status" value="1"/>
</dbReference>
<dbReference type="GO" id="GO:0042823">
    <property type="term" value="P:pyridoxal phosphate biosynthetic process"/>
    <property type="evidence" value="ECO:0007669"/>
    <property type="project" value="UniProtKB-UniRule"/>
</dbReference>
<evidence type="ECO:0000256" key="6">
    <source>
        <dbReference type="ARBA" id="ARBA00049534"/>
    </source>
</evidence>
<proteinExistence type="inferred from homology"/>
<dbReference type="KEGG" id="sazo:D1868_05155"/>
<feature type="active site" description="Charge relay system" evidence="7 8">
    <location>
        <position position="183"/>
    </location>
</feature>
<dbReference type="PANTHER" id="PTHR31559:SF0">
    <property type="entry name" value="PYRIDOXAL 5'-PHOSPHATE SYNTHASE SUBUNIT SNO1-RELATED"/>
    <property type="match status" value="1"/>
</dbReference>
<feature type="binding site" evidence="7 9">
    <location>
        <position position="116"/>
    </location>
    <ligand>
        <name>L-glutamine</name>
        <dbReference type="ChEBI" id="CHEBI:58359"/>
    </ligand>
</feature>
<dbReference type="GO" id="GO:0005829">
    <property type="term" value="C:cytosol"/>
    <property type="evidence" value="ECO:0007669"/>
    <property type="project" value="TreeGrafter"/>
</dbReference>
<reference evidence="10 11" key="1">
    <citation type="submission" date="2019-10" db="EMBL/GenBank/DDBJ databases">
        <title>Genome Sequences from Six Type Strain Members of the Archaeal Family Sulfolobaceae: Acidianus ambivalens, Acidianus infernus, Metallosphaera prunae, Stygiolobus azoricus, Sulfolobus metallicus, and Sulfurisphaera ohwakuensis.</title>
        <authorList>
            <person name="Counts J.A."/>
            <person name="Kelly R.M."/>
        </authorList>
    </citation>
    <scope>NUCLEOTIDE SEQUENCE [LARGE SCALE GENOMIC DNA]</scope>
    <source>
        <strain evidence="10 11">FC6</strain>
    </source>
</reference>
<protein>
    <recommendedName>
        <fullName evidence="7">Pyridoxal 5'-phosphate synthase subunit PdxT</fullName>
        <ecNumber evidence="7">4.3.3.6</ecNumber>
    </recommendedName>
    <alternativeName>
        <fullName evidence="7">Pdx2</fullName>
    </alternativeName>
    <alternativeName>
        <fullName evidence="7">Pyridoxal 5'-phosphate synthase glutaminase subunit</fullName>
        <ecNumber evidence="7">3.5.1.2</ecNumber>
    </alternativeName>
</protein>
<dbReference type="CDD" id="cd01749">
    <property type="entry name" value="GATase1_PB"/>
    <property type="match status" value="1"/>
</dbReference>
<dbReference type="EMBL" id="CP045483">
    <property type="protein sequence ID" value="QGR19431.1"/>
    <property type="molecule type" value="Genomic_DNA"/>
</dbReference>
<evidence type="ECO:0000256" key="5">
    <source>
        <dbReference type="ARBA" id="ARBA00023239"/>
    </source>
</evidence>
<dbReference type="PANTHER" id="PTHR31559">
    <property type="entry name" value="PYRIDOXAL 5'-PHOSPHATE SYNTHASE SUBUNIT SNO"/>
    <property type="match status" value="1"/>
</dbReference>
<comment type="subunit">
    <text evidence="7">In the presence of PdxS, forms a dodecamer of heterodimers. Only shows activity in the heterodimer.</text>
</comment>
<dbReference type="RefSeq" id="WP_156006195.1">
    <property type="nucleotide sequence ID" value="NZ_CP045483.1"/>
</dbReference>
<comment type="pathway">
    <text evidence="7">Cofactor biosynthesis; pyridoxal 5'-phosphate biosynthesis.</text>
</comment>
<dbReference type="GO" id="GO:0006543">
    <property type="term" value="P:L-glutamine catabolic process"/>
    <property type="evidence" value="ECO:0007669"/>
    <property type="project" value="UniProtKB-UniRule"/>
</dbReference>
<organism evidence="10 11">
    <name type="scientific">Stygiolobus azoricus</name>
    <dbReference type="NCBI Taxonomy" id="41675"/>
    <lineage>
        <taxon>Archaea</taxon>
        <taxon>Thermoproteota</taxon>
        <taxon>Thermoprotei</taxon>
        <taxon>Sulfolobales</taxon>
        <taxon>Sulfolobaceae</taxon>
        <taxon>Stygiolobus</taxon>
    </lineage>
</organism>
<dbReference type="InterPro" id="IPR021196">
    <property type="entry name" value="PdxT/SNO_CS"/>
</dbReference>
<keyword evidence="2 7" id="KW-0378">Hydrolase</keyword>
<feature type="binding site" evidence="7 9">
    <location>
        <begin position="145"/>
        <end position="146"/>
    </location>
    <ligand>
        <name>L-glutamine</name>
        <dbReference type="ChEBI" id="CHEBI:58359"/>
    </ligand>
</feature>
<feature type="active site" description="Charge relay system" evidence="7 8">
    <location>
        <position position="181"/>
    </location>
</feature>
<dbReference type="GO" id="GO:1903600">
    <property type="term" value="C:glutaminase complex"/>
    <property type="evidence" value="ECO:0007669"/>
    <property type="project" value="TreeGrafter"/>
</dbReference>
<dbReference type="GO" id="GO:0004359">
    <property type="term" value="F:glutaminase activity"/>
    <property type="evidence" value="ECO:0007669"/>
    <property type="project" value="UniProtKB-UniRule"/>
</dbReference>
<dbReference type="NCBIfam" id="TIGR03800">
    <property type="entry name" value="PLP_synth_Pdx2"/>
    <property type="match status" value="1"/>
</dbReference>
<evidence type="ECO:0000256" key="2">
    <source>
        <dbReference type="ARBA" id="ARBA00022801"/>
    </source>
</evidence>
<dbReference type="OrthoDB" id="26717at2157"/>
<keyword evidence="3 7" id="KW-0663">Pyridoxal phosphate</keyword>
<dbReference type="GeneID" id="42798435"/>
<comment type="catalytic activity">
    <reaction evidence="6 7">
        <text>L-glutamine + H2O = L-glutamate + NH4(+)</text>
        <dbReference type="Rhea" id="RHEA:15889"/>
        <dbReference type="ChEBI" id="CHEBI:15377"/>
        <dbReference type="ChEBI" id="CHEBI:28938"/>
        <dbReference type="ChEBI" id="CHEBI:29985"/>
        <dbReference type="ChEBI" id="CHEBI:58359"/>
        <dbReference type="EC" id="3.5.1.2"/>
    </reaction>
</comment>
<evidence type="ECO:0000256" key="1">
    <source>
        <dbReference type="ARBA" id="ARBA00008345"/>
    </source>
</evidence>
<dbReference type="EC" id="4.3.3.6" evidence="7"/>
<dbReference type="UniPathway" id="UPA00245"/>
<dbReference type="GO" id="GO:0008614">
    <property type="term" value="P:pyridoxine metabolic process"/>
    <property type="evidence" value="ECO:0007669"/>
    <property type="project" value="TreeGrafter"/>
</dbReference>
<sequence>MKIGILAYQGSFEEHALQLKRAMIKLNVSGDILPVKKTGDLKQVDGLIIPGGESTTIGIIAQKLGVLDDLKSKITEGTPVLGTCAGAIMLAKDVTDAKVSKKSQPLIGEMNIQVIRNYYGRQRESFEATLDFSVIGGGKGRVVFIRAPAIVKTWGEAKSLITLQGVTVMAEERNMIATTFHPELSNTTIVHEYFLDHVKR</sequence>
<keyword evidence="11" id="KW-1185">Reference proteome</keyword>